<keyword evidence="3" id="KW-1185">Reference proteome</keyword>
<proteinExistence type="predicted"/>
<protein>
    <submittedName>
        <fullName evidence="2">Heptaprenyl diphosphate synthase component I</fullName>
    </submittedName>
</protein>
<keyword evidence="1" id="KW-0472">Membrane</keyword>
<dbReference type="Gene3D" id="1.10.1760.20">
    <property type="match status" value="1"/>
</dbReference>
<keyword evidence="1" id="KW-1133">Transmembrane helix</keyword>
<evidence type="ECO:0000313" key="2">
    <source>
        <dbReference type="EMBL" id="BAN34398.1"/>
    </source>
</evidence>
<dbReference type="RefSeq" id="WP_009206654.1">
    <property type="nucleotide sequence ID" value="NC_022357.1"/>
</dbReference>
<dbReference type="PIRSF" id="PIRSF027391">
    <property type="entry name" value="Hpre_diP_synt_I"/>
    <property type="match status" value="1"/>
</dbReference>
<dbReference type="InterPro" id="IPR014535">
    <property type="entry name" value="Hpre_diP_synt_I"/>
</dbReference>
<feature type="transmembrane region" description="Helical" evidence="1">
    <location>
        <begin position="106"/>
        <end position="132"/>
    </location>
</feature>
<dbReference type="Pfam" id="PF07456">
    <property type="entry name" value="Hpre_diP_synt_I"/>
    <property type="match status" value="1"/>
</dbReference>
<feature type="transmembrane region" description="Helical" evidence="1">
    <location>
        <begin position="14"/>
        <end position="33"/>
    </location>
</feature>
<evidence type="ECO:0000256" key="1">
    <source>
        <dbReference type="SAM" id="Phobius"/>
    </source>
</evidence>
<name>S6AB75_SULDS</name>
<dbReference type="STRING" id="1163617.SCD_n00551"/>
<dbReference type="HOGENOM" id="CLU_108933_2_0_4"/>
<dbReference type="KEGG" id="sdr:SCD_n00551"/>
<evidence type="ECO:0000313" key="3">
    <source>
        <dbReference type="Proteomes" id="UP000015559"/>
    </source>
</evidence>
<dbReference type="eggNOG" id="COG4769">
    <property type="taxonomic scope" value="Bacteria"/>
</dbReference>
<sequence>MQITIQTTPEDHRIAQLAAFAIGLSVMEAVIPSPLPGIKPGLANIVTLLVLERFGLRAAVWVSLLRVVAGSLILGTFLSPSFVLSFSGAAASLAALALARHLPRSWFGAISLSIIAAFVHIAGQMAVVYLWLIPHAGILYLAPIFAAAALLFGTVNGLITAKLLADGENATPARTPQPLP</sequence>
<keyword evidence="1" id="KW-0812">Transmembrane</keyword>
<dbReference type="InterPro" id="IPR010898">
    <property type="entry name" value="Hpre_diP_synth_I"/>
</dbReference>
<feature type="transmembrane region" description="Helical" evidence="1">
    <location>
        <begin position="81"/>
        <end position="99"/>
    </location>
</feature>
<feature type="transmembrane region" description="Helical" evidence="1">
    <location>
        <begin position="138"/>
        <end position="159"/>
    </location>
</feature>
<organism evidence="2 3">
    <name type="scientific">Sulfuricella denitrificans (strain DSM 22764 / NBRC 105220 / skB26)</name>
    <dbReference type="NCBI Taxonomy" id="1163617"/>
    <lineage>
        <taxon>Bacteria</taxon>
        <taxon>Pseudomonadati</taxon>
        <taxon>Pseudomonadota</taxon>
        <taxon>Betaproteobacteria</taxon>
        <taxon>Nitrosomonadales</taxon>
        <taxon>Sulfuricellaceae</taxon>
        <taxon>Sulfuricella</taxon>
    </lineage>
</organism>
<dbReference type="Proteomes" id="UP000015559">
    <property type="component" value="Chromosome"/>
</dbReference>
<dbReference type="AlphaFoldDB" id="S6AB75"/>
<dbReference type="EMBL" id="AP013066">
    <property type="protein sequence ID" value="BAN34398.1"/>
    <property type="molecule type" value="Genomic_DNA"/>
</dbReference>
<dbReference type="OrthoDB" id="9799095at2"/>
<reference evidence="2 3" key="1">
    <citation type="journal article" date="2012" name="Appl. Environ. Microbiol.">
        <title>Draft genome sequence of a psychrotolerant sulfur-oxidizing bacterium, Sulfuricella denitrificans skB26, and proteomic insights into cold adaptation.</title>
        <authorList>
            <person name="Watanabe T."/>
            <person name="Kojima H."/>
            <person name="Fukui M."/>
        </authorList>
    </citation>
    <scope>NUCLEOTIDE SEQUENCE [LARGE SCALE GENOMIC DNA]</scope>
    <source>
        <strain evidence="3">skB26</strain>
    </source>
</reference>
<gene>
    <name evidence="2" type="ORF">SCD_n00551</name>
</gene>
<accession>S6AB75</accession>